<accession>A0A1X1D4M4</accession>
<organism evidence="2 3">
    <name type="scientific">Pantoea rwandensis</name>
    <dbReference type="NCBI Taxonomy" id="1076550"/>
    <lineage>
        <taxon>Bacteria</taxon>
        <taxon>Pseudomonadati</taxon>
        <taxon>Pseudomonadota</taxon>
        <taxon>Gammaproteobacteria</taxon>
        <taxon>Enterobacterales</taxon>
        <taxon>Erwiniaceae</taxon>
        <taxon>Pantoea</taxon>
    </lineage>
</organism>
<keyword evidence="1" id="KW-0472">Membrane</keyword>
<dbReference type="EMBL" id="MLFR01000001">
    <property type="protein sequence ID" value="ORM71639.1"/>
    <property type="molecule type" value="Genomic_DNA"/>
</dbReference>
<evidence type="ECO:0000313" key="3">
    <source>
        <dbReference type="Proteomes" id="UP000193558"/>
    </source>
</evidence>
<dbReference type="RefSeq" id="WP_084931211.1">
    <property type="nucleotide sequence ID" value="NZ_MLFR01000001.1"/>
</dbReference>
<sequence>MQIHDVLTLTVASVCALFLTNGIAAFRTVLNSTDDEQRKKIKIGQLDMTMRRYMTGEGVGYILTSALSIMGWLMYITG</sequence>
<feature type="transmembrane region" description="Helical" evidence="1">
    <location>
        <begin position="58"/>
        <end position="76"/>
    </location>
</feature>
<comment type="caution">
    <text evidence="2">The sequence shown here is derived from an EMBL/GenBank/DDBJ whole genome shotgun (WGS) entry which is preliminary data.</text>
</comment>
<evidence type="ECO:0000256" key="1">
    <source>
        <dbReference type="SAM" id="Phobius"/>
    </source>
</evidence>
<dbReference type="OrthoDB" id="6539821at2"/>
<protein>
    <submittedName>
        <fullName evidence="2">Uncharacterized protein</fullName>
    </submittedName>
</protein>
<proteinExistence type="predicted"/>
<name>A0A1X1D4M4_9GAMM</name>
<dbReference type="Proteomes" id="UP000193558">
    <property type="component" value="Unassembled WGS sequence"/>
</dbReference>
<feature type="transmembrane region" description="Helical" evidence="1">
    <location>
        <begin position="6"/>
        <end position="30"/>
    </location>
</feature>
<dbReference type="AlphaFoldDB" id="A0A1X1D4M4"/>
<evidence type="ECO:0000313" key="2">
    <source>
        <dbReference type="EMBL" id="ORM71639.1"/>
    </source>
</evidence>
<reference evidence="2 3" key="1">
    <citation type="journal article" date="2017" name="Antonie Van Leeuwenhoek">
        <title>Phylogenomic resolution of the bacterial genus Pantoea and its relationship with Erwinia and Tatumella.</title>
        <authorList>
            <person name="Palmer M."/>
            <person name="Steenkamp E.T."/>
            <person name="Coetzee M.P."/>
            <person name="Chan W.Y."/>
            <person name="van Zyl E."/>
            <person name="De Maayer P."/>
            <person name="Coutinho T.A."/>
            <person name="Blom J."/>
            <person name="Smits T.H."/>
            <person name="Duffy B."/>
            <person name="Venter S.N."/>
        </authorList>
    </citation>
    <scope>NUCLEOTIDE SEQUENCE [LARGE SCALE GENOMIC DNA]</scope>
    <source>
        <strain evidence="2 3">LMG 26275</strain>
    </source>
</reference>
<keyword evidence="1" id="KW-1133">Transmembrane helix</keyword>
<gene>
    <name evidence="2" type="ORF">HA51_00735</name>
</gene>
<keyword evidence="1" id="KW-0812">Transmembrane</keyword>